<organism evidence="2 3">
    <name type="scientific">Paraburkholderia acidisoli</name>
    <dbReference type="NCBI Taxonomy" id="2571748"/>
    <lineage>
        <taxon>Bacteria</taxon>
        <taxon>Pseudomonadati</taxon>
        <taxon>Pseudomonadota</taxon>
        <taxon>Betaproteobacteria</taxon>
        <taxon>Burkholderiales</taxon>
        <taxon>Burkholderiaceae</taxon>
        <taxon>Paraburkholderia</taxon>
    </lineage>
</organism>
<sequence>MNHTTTRARSVALACAAAAAASALLSGCATQTTPPLYGWDGYQPQVYDYLQGKSSPQTQIAALEQSLQKMAAKGEAVPPGFHAHLGALYASAGKRDDAQRELLAEKSAFPESSAYMDFLLTNLKK</sequence>
<gene>
    <name evidence="2" type="ORF">FAZ98_11470</name>
</gene>
<dbReference type="Pfam" id="PF16068">
    <property type="entry name" value="DUF4810"/>
    <property type="match status" value="1"/>
</dbReference>
<dbReference type="OrthoDB" id="9800218at2"/>
<evidence type="ECO:0000313" key="3">
    <source>
        <dbReference type="Proteomes" id="UP000433577"/>
    </source>
</evidence>
<proteinExistence type="predicted"/>
<accession>A0A7Z2GI87</accession>
<keyword evidence="3" id="KW-1185">Reference proteome</keyword>
<dbReference type="RefSeq" id="WP_158951325.1">
    <property type="nucleotide sequence ID" value="NZ_CP046913.1"/>
</dbReference>
<dbReference type="AlphaFoldDB" id="A0A7Z2GI87"/>
<keyword evidence="1" id="KW-0732">Signal</keyword>
<name>A0A7Z2GI87_9BURK</name>
<dbReference type="PIRSF" id="PIRSF020555">
    <property type="entry name" value="UCP020555"/>
    <property type="match status" value="1"/>
</dbReference>
<protein>
    <submittedName>
        <fullName evidence="2">DUF4810 domain-containing protein</fullName>
    </submittedName>
</protein>
<evidence type="ECO:0000313" key="2">
    <source>
        <dbReference type="EMBL" id="QGZ62298.1"/>
    </source>
</evidence>
<dbReference type="Proteomes" id="UP000433577">
    <property type="component" value="Chromosome 1"/>
</dbReference>
<reference evidence="2 3" key="1">
    <citation type="submission" date="2019-12" db="EMBL/GenBank/DDBJ databases">
        <title>Paraburkholderia acidiphila 7Q-K02 sp. nov and Paraburkholderia acidisoli DHF22 sp. nov., two strains isolated from forest soil.</title>
        <authorList>
            <person name="Gao Z."/>
            <person name="Qiu L."/>
        </authorList>
    </citation>
    <scope>NUCLEOTIDE SEQUENCE [LARGE SCALE GENOMIC DNA]</scope>
    <source>
        <strain evidence="2 3">DHF22</strain>
    </source>
</reference>
<evidence type="ECO:0000256" key="1">
    <source>
        <dbReference type="SAM" id="SignalP"/>
    </source>
</evidence>
<dbReference type="InterPro" id="IPR014508">
    <property type="entry name" value="UCP020555_TPR-like"/>
</dbReference>
<dbReference type="KEGG" id="pacs:FAZ98_11470"/>
<dbReference type="PROSITE" id="PS51257">
    <property type="entry name" value="PROKAR_LIPOPROTEIN"/>
    <property type="match status" value="1"/>
</dbReference>
<feature type="signal peptide" evidence="1">
    <location>
        <begin position="1"/>
        <end position="31"/>
    </location>
</feature>
<dbReference type="EMBL" id="CP046913">
    <property type="protein sequence ID" value="QGZ62298.1"/>
    <property type="molecule type" value="Genomic_DNA"/>
</dbReference>
<feature type="chain" id="PRO_5030973094" evidence="1">
    <location>
        <begin position="32"/>
        <end position="125"/>
    </location>
</feature>